<accession>A0ACC0U700</accession>
<dbReference type="EMBL" id="JAGFNK010000144">
    <property type="protein sequence ID" value="KAI9507031.1"/>
    <property type="molecule type" value="Genomic_DNA"/>
</dbReference>
<gene>
    <name evidence="1" type="ORF">F5148DRAFT_966693</name>
</gene>
<evidence type="ECO:0000313" key="2">
    <source>
        <dbReference type="Proteomes" id="UP001207468"/>
    </source>
</evidence>
<sequence>VSTDKNNWRWTPGHWGTADEEWKVFTDKARESEPMAETFDLGDLASLHNTTALVRKCYREAEKVVWHEAVRSPNRGIIFTGQPGISKTLFLWYLLICLLQNNQNILFINDGGRAILFYLSNIYALS</sequence>
<proteinExistence type="predicted"/>
<protein>
    <submittedName>
        <fullName evidence="1">Uncharacterized protein</fullName>
    </submittedName>
</protein>
<organism evidence="1 2">
    <name type="scientific">Russula earlei</name>
    <dbReference type="NCBI Taxonomy" id="71964"/>
    <lineage>
        <taxon>Eukaryota</taxon>
        <taxon>Fungi</taxon>
        <taxon>Dikarya</taxon>
        <taxon>Basidiomycota</taxon>
        <taxon>Agaricomycotina</taxon>
        <taxon>Agaricomycetes</taxon>
        <taxon>Russulales</taxon>
        <taxon>Russulaceae</taxon>
        <taxon>Russula</taxon>
    </lineage>
</organism>
<reference evidence="1" key="1">
    <citation type="submission" date="2021-03" db="EMBL/GenBank/DDBJ databases">
        <title>Evolutionary priming and transition to the ectomycorrhizal habit in an iconic lineage of mushroom-forming fungi: is preadaptation a requirement?</title>
        <authorList>
            <consortium name="DOE Joint Genome Institute"/>
            <person name="Looney B.P."/>
            <person name="Miyauchi S."/>
            <person name="Morin E."/>
            <person name="Drula E."/>
            <person name="Courty P.E."/>
            <person name="Chicoki N."/>
            <person name="Fauchery L."/>
            <person name="Kohler A."/>
            <person name="Kuo A."/>
            <person name="LaButti K."/>
            <person name="Pangilinan J."/>
            <person name="Lipzen A."/>
            <person name="Riley R."/>
            <person name="Andreopoulos W."/>
            <person name="He G."/>
            <person name="Johnson J."/>
            <person name="Barry K.W."/>
            <person name="Grigoriev I.V."/>
            <person name="Nagy L."/>
            <person name="Hibbett D."/>
            <person name="Henrissat B."/>
            <person name="Matheny P.B."/>
            <person name="Labbe J."/>
            <person name="Martin A.F."/>
        </authorList>
    </citation>
    <scope>NUCLEOTIDE SEQUENCE</scope>
    <source>
        <strain evidence="1">BPL698</strain>
    </source>
</reference>
<feature type="non-terminal residue" evidence="1">
    <location>
        <position position="1"/>
    </location>
</feature>
<feature type="non-terminal residue" evidence="1">
    <location>
        <position position="126"/>
    </location>
</feature>
<dbReference type="Proteomes" id="UP001207468">
    <property type="component" value="Unassembled WGS sequence"/>
</dbReference>
<comment type="caution">
    <text evidence="1">The sequence shown here is derived from an EMBL/GenBank/DDBJ whole genome shotgun (WGS) entry which is preliminary data.</text>
</comment>
<name>A0ACC0U700_9AGAM</name>
<keyword evidence="2" id="KW-1185">Reference proteome</keyword>
<evidence type="ECO:0000313" key="1">
    <source>
        <dbReference type="EMBL" id="KAI9507031.1"/>
    </source>
</evidence>